<name>A0A9P5Q1U0_9AGAR</name>
<dbReference type="EMBL" id="JADNRY010000015">
    <property type="protein sequence ID" value="KAF9073928.1"/>
    <property type="molecule type" value="Genomic_DNA"/>
</dbReference>
<proteinExistence type="predicted"/>
<evidence type="ECO:0000256" key="1">
    <source>
        <dbReference type="PIRSR" id="PIRSR600250-50"/>
    </source>
</evidence>
<dbReference type="GO" id="GO:0006508">
    <property type="term" value="P:proteolysis"/>
    <property type="evidence" value="ECO:0007669"/>
    <property type="project" value="InterPro"/>
</dbReference>
<dbReference type="Proteomes" id="UP000772434">
    <property type="component" value="Unassembled WGS sequence"/>
</dbReference>
<feature type="signal peptide" evidence="4">
    <location>
        <begin position="1"/>
        <end position="19"/>
    </location>
</feature>
<dbReference type="PRINTS" id="PR00977">
    <property type="entry name" value="SCYTLDPTASE"/>
</dbReference>
<dbReference type="AlphaFoldDB" id="A0A9P5Q1U0"/>
<protein>
    <submittedName>
        <fullName evidence="5">Peptidase A4 family-domain-containing protein</fullName>
    </submittedName>
</protein>
<dbReference type="GO" id="GO:0070007">
    <property type="term" value="F:glutamic-type endopeptidase activity"/>
    <property type="evidence" value="ECO:0007669"/>
    <property type="project" value="InterPro"/>
</dbReference>
<keyword evidence="4" id="KW-0732">Signal</keyword>
<evidence type="ECO:0000256" key="3">
    <source>
        <dbReference type="SAM" id="MobiDB-lite"/>
    </source>
</evidence>
<accession>A0A9P5Q1U0</accession>
<keyword evidence="2" id="KW-1015">Disulfide bond</keyword>
<feature type="active site" description="Proton acceptor" evidence="1">
    <location>
        <position position="216"/>
    </location>
</feature>
<comment type="caution">
    <text evidence="5">The sequence shown here is derived from an EMBL/GenBank/DDBJ whole genome shotgun (WGS) entry which is preliminary data.</text>
</comment>
<organism evidence="5 6">
    <name type="scientific">Rhodocollybia butyracea</name>
    <dbReference type="NCBI Taxonomy" id="206335"/>
    <lineage>
        <taxon>Eukaryota</taxon>
        <taxon>Fungi</taxon>
        <taxon>Dikarya</taxon>
        <taxon>Basidiomycota</taxon>
        <taxon>Agaricomycotina</taxon>
        <taxon>Agaricomycetes</taxon>
        <taxon>Agaricomycetidae</taxon>
        <taxon>Agaricales</taxon>
        <taxon>Marasmiineae</taxon>
        <taxon>Omphalotaceae</taxon>
        <taxon>Rhodocollybia</taxon>
    </lineage>
</organism>
<sequence>MMFLATFLIQALFVTAALAFPSSRLGERMAARRARRSSSTHQSKPVNLIASPDVTNTSQTTSSASVEFSENWAGAILVSANQTYQSIEGTFIIPNIRSLPLQIGVEQCVSIWVGIDGDTCDNAIMQVGLDLCIPQGIEPTSIVGESQFFPAASVDFEGFSFSAGQSVTLVVNVIGDLGNAGTLVIENNSSGQSMVREVTAPSGPNLCQANAEWIVEDPETCSSDNDCSLFPFPDFTTVMFTSASAFTTSGGTSTPATAQILDMEQNGILATTTVSGDTVTIEFTGPV</sequence>
<dbReference type="OrthoDB" id="2862635at2759"/>
<feature type="disulfide bond" evidence="2">
    <location>
        <begin position="108"/>
        <end position="132"/>
    </location>
</feature>
<feature type="region of interest" description="Disordered" evidence="3">
    <location>
        <begin position="31"/>
        <end position="57"/>
    </location>
</feature>
<evidence type="ECO:0000256" key="2">
    <source>
        <dbReference type="PIRSR" id="PIRSR600250-51"/>
    </source>
</evidence>
<dbReference type="InterPro" id="IPR000250">
    <property type="entry name" value="Peptidase_G1"/>
</dbReference>
<dbReference type="Gene3D" id="2.60.120.700">
    <property type="entry name" value="Peptidase G1"/>
    <property type="match status" value="1"/>
</dbReference>
<dbReference type="InterPro" id="IPR038656">
    <property type="entry name" value="Peptidase_G1_sf"/>
</dbReference>
<evidence type="ECO:0000256" key="4">
    <source>
        <dbReference type="SAM" id="SignalP"/>
    </source>
</evidence>
<dbReference type="CDD" id="cd13426">
    <property type="entry name" value="Peptidase_G1"/>
    <property type="match status" value="1"/>
</dbReference>
<reference evidence="5" key="1">
    <citation type="submission" date="2020-11" db="EMBL/GenBank/DDBJ databases">
        <authorList>
            <consortium name="DOE Joint Genome Institute"/>
            <person name="Ahrendt S."/>
            <person name="Riley R."/>
            <person name="Andreopoulos W."/>
            <person name="Labutti K."/>
            <person name="Pangilinan J."/>
            <person name="Ruiz-Duenas F.J."/>
            <person name="Barrasa J.M."/>
            <person name="Sanchez-Garcia M."/>
            <person name="Camarero S."/>
            <person name="Miyauchi S."/>
            <person name="Serrano A."/>
            <person name="Linde D."/>
            <person name="Babiker R."/>
            <person name="Drula E."/>
            <person name="Ayuso-Fernandez I."/>
            <person name="Pacheco R."/>
            <person name="Padilla G."/>
            <person name="Ferreira P."/>
            <person name="Barriuso J."/>
            <person name="Kellner H."/>
            <person name="Castanera R."/>
            <person name="Alfaro M."/>
            <person name="Ramirez L."/>
            <person name="Pisabarro A.G."/>
            <person name="Kuo A."/>
            <person name="Tritt A."/>
            <person name="Lipzen A."/>
            <person name="He G."/>
            <person name="Yan M."/>
            <person name="Ng V."/>
            <person name="Cullen D."/>
            <person name="Martin F."/>
            <person name="Rosso M.-N."/>
            <person name="Henrissat B."/>
            <person name="Hibbett D."/>
            <person name="Martinez A.T."/>
            <person name="Grigoriev I.V."/>
        </authorList>
    </citation>
    <scope>NUCLEOTIDE SEQUENCE</scope>
    <source>
        <strain evidence="5">AH 40177</strain>
    </source>
</reference>
<dbReference type="InterPro" id="IPR013320">
    <property type="entry name" value="ConA-like_dom_sf"/>
</dbReference>
<dbReference type="PANTHER" id="PTHR37536:SF1">
    <property type="entry name" value="ASPERGILLOPEPSIN, PUTAITVE (AFU_ORTHOLOGUE AFUA_7G01200)"/>
    <property type="match status" value="1"/>
</dbReference>
<dbReference type="Pfam" id="PF01828">
    <property type="entry name" value="Peptidase_A4"/>
    <property type="match status" value="1"/>
</dbReference>
<feature type="chain" id="PRO_5040176232" evidence="4">
    <location>
        <begin position="20"/>
        <end position="287"/>
    </location>
</feature>
<dbReference type="PANTHER" id="PTHR37536">
    <property type="entry name" value="PUTATIVE (AFU_ORTHOLOGUE AFUA_3G02970)-RELATED"/>
    <property type="match status" value="1"/>
</dbReference>
<evidence type="ECO:0000313" key="6">
    <source>
        <dbReference type="Proteomes" id="UP000772434"/>
    </source>
</evidence>
<keyword evidence="6" id="KW-1185">Reference proteome</keyword>
<feature type="disulfide bond" evidence="2">
    <location>
        <begin position="120"/>
        <end position="207"/>
    </location>
</feature>
<gene>
    <name evidence="5" type="ORF">BDP27DRAFT_1317699</name>
</gene>
<dbReference type="SUPFAM" id="SSF49899">
    <property type="entry name" value="Concanavalin A-like lectins/glucanases"/>
    <property type="match status" value="1"/>
</dbReference>
<evidence type="ECO:0000313" key="5">
    <source>
        <dbReference type="EMBL" id="KAF9073928.1"/>
    </source>
</evidence>